<evidence type="ECO:0000259" key="2">
    <source>
        <dbReference type="PROSITE" id="PS50020"/>
    </source>
</evidence>
<dbReference type="PROSITE" id="PS50020">
    <property type="entry name" value="WW_DOMAIN_2"/>
    <property type="match status" value="1"/>
</dbReference>
<evidence type="ECO:0000313" key="3">
    <source>
        <dbReference type="EMBL" id="CAE8671984.1"/>
    </source>
</evidence>
<comment type="caution">
    <text evidence="3">The sequence shown here is derived from an EMBL/GenBank/DDBJ whole genome shotgun (WGS) entry which is preliminary data.</text>
</comment>
<evidence type="ECO:0000256" key="1">
    <source>
        <dbReference type="SAM" id="MobiDB-lite"/>
    </source>
</evidence>
<dbReference type="Proteomes" id="UP000626109">
    <property type="component" value="Unassembled WGS sequence"/>
</dbReference>
<dbReference type="InterPro" id="IPR036020">
    <property type="entry name" value="WW_dom_sf"/>
</dbReference>
<reference evidence="3" key="1">
    <citation type="submission" date="2021-02" db="EMBL/GenBank/DDBJ databases">
        <authorList>
            <person name="Dougan E. K."/>
            <person name="Rhodes N."/>
            <person name="Thang M."/>
            <person name="Chan C."/>
        </authorList>
    </citation>
    <scope>NUCLEOTIDE SEQUENCE</scope>
</reference>
<gene>
    <name evidence="3" type="ORF">PGLA2088_LOCUS17838</name>
</gene>
<feature type="domain" description="WW" evidence="2">
    <location>
        <begin position="265"/>
        <end position="299"/>
    </location>
</feature>
<feature type="region of interest" description="Disordered" evidence="1">
    <location>
        <begin position="77"/>
        <end position="112"/>
    </location>
</feature>
<dbReference type="Pfam" id="PF07145">
    <property type="entry name" value="PAM2"/>
    <property type="match status" value="1"/>
</dbReference>
<protein>
    <recommendedName>
        <fullName evidence="2">WW domain-containing protein</fullName>
    </recommendedName>
</protein>
<dbReference type="Gene3D" id="2.20.70.10">
    <property type="match status" value="1"/>
</dbReference>
<feature type="non-terminal residue" evidence="3">
    <location>
        <position position="476"/>
    </location>
</feature>
<accession>A0A813JD98</accession>
<feature type="compositionally biased region" description="Low complexity" evidence="1">
    <location>
        <begin position="86"/>
        <end position="107"/>
    </location>
</feature>
<dbReference type="InterPro" id="IPR001202">
    <property type="entry name" value="WW_dom"/>
</dbReference>
<sequence>MASHDEGTPTAFGRWLPRRQREFEPAWHKRARQLRAQDRMVCRLVAACLRLSQHHGSAVPQVLRGLAPAIVTASRMTPTTPAGSNTALATSPRTTTMTASTSMADSGTRADARNKAASRTTAVSGKTVAPTLFASGITAALKRSATAAAKSVKVVTSQLNPNAHAFVPRGVVQSAGASVQTFAGSFAQMAVAGSIDDSSSEGSAESEFWGSRTPAPCVKTASRTLAASQPNARPLTEHFDFDALMAELATTPPLPKVSAPAQRPGGIPAPWELHFSEEFGIPYYWSADNGESLWETPATWRGGPGGIDGTGFGGIGGMGIGVATVLRNLVGAIGCMPRDCQCRYHVAFVDEGHRNEQKIMWQKLGNVLATIPNFGENTYEENAMQFFQMWTDETKKMDLGKIRDSSTEPMDHDILERMSGRTALSKLKRESGWSAMDPKSLKLLEAAIDVLEADVDDRKSSRLNLHKDDYADWEPK</sequence>
<dbReference type="SUPFAM" id="SSF51045">
    <property type="entry name" value="WW domain"/>
    <property type="match status" value="1"/>
</dbReference>
<dbReference type="EMBL" id="CAJNNW010024285">
    <property type="protein sequence ID" value="CAE8671984.1"/>
    <property type="molecule type" value="Genomic_DNA"/>
</dbReference>
<name>A0A813JD98_POLGL</name>
<evidence type="ECO:0000313" key="4">
    <source>
        <dbReference type="Proteomes" id="UP000626109"/>
    </source>
</evidence>
<proteinExistence type="predicted"/>
<dbReference type="InterPro" id="IPR009818">
    <property type="entry name" value="PAM2_motif"/>
</dbReference>
<dbReference type="CDD" id="cd00201">
    <property type="entry name" value="WW"/>
    <property type="match status" value="1"/>
</dbReference>
<organism evidence="3 4">
    <name type="scientific">Polarella glacialis</name>
    <name type="common">Dinoflagellate</name>
    <dbReference type="NCBI Taxonomy" id="89957"/>
    <lineage>
        <taxon>Eukaryota</taxon>
        <taxon>Sar</taxon>
        <taxon>Alveolata</taxon>
        <taxon>Dinophyceae</taxon>
        <taxon>Suessiales</taxon>
        <taxon>Suessiaceae</taxon>
        <taxon>Polarella</taxon>
    </lineage>
</organism>
<dbReference type="SMART" id="SM00456">
    <property type="entry name" value="WW"/>
    <property type="match status" value="1"/>
</dbReference>
<dbReference type="AlphaFoldDB" id="A0A813JD98"/>